<proteinExistence type="predicted"/>
<dbReference type="Gene3D" id="1.20.1720.10">
    <property type="entry name" value="Multidrug resistance protein D"/>
    <property type="match status" value="2"/>
</dbReference>
<dbReference type="KEGG" id="moi:MOVS_05580"/>
<gene>
    <name evidence="3" type="primary">bcr_2</name>
    <name evidence="2" type="ORF">MOVS_05580</name>
    <name evidence="3" type="ORF">NCTC11227_01175</name>
</gene>
<sequence length="141" mass="14696">MSSPKNSELFLLLLLGVLSAFGPFVMDLYLPSLPQLADFFATSTSMTQLTLTTAMPGLAVGQLFLIGLVLPAISALAMNSERQNAGSASALLGFAPFFLGVVVSPLVGIGDIFVATAVVMGVCAVLALGVYWGIKDRIENL</sequence>
<reference evidence="3 5" key="2">
    <citation type="submission" date="2018-06" db="EMBL/GenBank/DDBJ databases">
        <authorList>
            <consortium name="Pathogen Informatics"/>
            <person name="Doyle S."/>
        </authorList>
    </citation>
    <scope>NUCLEOTIDE SEQUENCE [LARGE SCALE GENOMIC DNA]</scope>
    <source>
        <strain evidence="3 5">NCTC11227</strain>
    </source>
</reference>
<keyword evidence="1" id="KW-0472">Membrane</keyword>
<accession>A0A378PK83</accession>
<evidence type="ECO:0000256" key="1">
    <source>
        <dbReference type="SAM" id="Phobius"/>
    </source>
</evidence>
<protein>
    <submittedName>
        <fullName evidence="3">Sulfonamide resistance protein</fullName>
    </submittedName>
</protein>
<feature type="transmembrane region" description="Helical" evidence="1">
    <location>
        <begin position="55"/>
        <end position="76"/>
    </location>
</feature>
<keyword evidence="1" id="KW-1133">Transmembrane helix</keyword>
<dbReference type="EMBL" id="CP011158">
    <property type="protein sequence ID" value="ANB91543.1"/>
    <property type="molecule type" value="Genomic_DNA"/>
</dbReference>
<feature type="transmembrane region" description="Helical" evidence="1">
    <location>
        <begin position="88"/>
        <end position="106"/>
    </location>
</feature>
<feature type="transmembrane region" description="Helical" evidence="1">
    <location>
        <begin position="112"/>
        <end position="134"/>
    </location>
</feature>
<dbReference type="RefSeq" id="WP_063514117.1">
    <property type="nucleotide sequence ID" value="NZ_UGPW01000001.1"/>
</dbReference>
<dbReference type="EMBL" id="UGPW01000001">
    <property type="protein sequence ID" value="STY87174.1"/>
    <property type="molecule type" value="Genomic_DNA"/>
</dbReference>
<evidence type="ECO:0000313" key="4">
    <source>
        <dbReference type="Proteomes" id="UP000076765"/>
    </source>
</evidence>
<keyword evidence="4" id="KW-1185">Reference proteome</keyword>
<evidence type="ECO:0000313" key="5">
    <source>
        <dbReference type="Proteomes" id="UP000255102"/>
    </source>
</evidence>
<dbReference type="Proteomes" id="UP000076765">
    <property type="component" value="Chromosome"/>
</dbReference>
<dbReference type="Proteomes" id="UP000255102">
    <property type="component" value="Unassembled WGS sequence"/>
</dbReference>
<organism evidence="3 5">
    <name type="scientific">Moraxella ovis</name>
    <dbReference type="NCBI Taxonomy" id="29433"/>
    <lineage>
        <taxon>Bacteria</taxon>
        <taxon>Pseudomonadati</taxon>
        <taxon>Pseudomonadota</taxon>
        <taxon>Gammaproteobacteria</taxon>
        <taxon>Moraxellales</taxon>
        <taxon>Moraxellaceae</taxon>
        <taxon>Moraxella</taxon>
    </lineage>
</organism>
<evidence type="ECO:0000313" key="3">
    <source>
        <dbReference type="EMBL" id="STY87174.1"/>
    </source>
</evidence>
<reference evidence="2 4" key="1">
    <citation type="submission" date="2015-04" db="EMBL/GenBank/DDBJ databases">
        <authorList>
            <person name="Calcutt M.J."/>
            <person name="Foecking M.F."/>
        </authorList>
    </citation>
    <scope>NUCLEOTIDE SEQUENCE [LARGE SCALE GENOMIC DNA]</scope>
    <source>
        <strain evidence="2 4">199/55</strain>
    </source>
</reference>
<dbReference type="AlphaFoldDB" id="A0A378PK83"/>
<name>A0A378PK83_9GAMM</name>
<evidence type="ECO:0000313" key="2">
    <source>
        <dbReference type="EMBL" id="ANB91543.1"/>
    </source>
</evidence>
<keyword evidence="1" id="KW-0812">Transmembrane</keyword>